<dbReference type="OrthoDB" id="3690843at2759"/>
<dbReference type="AlphaFoldDB" id="A0A9P4H4X3"/>
<dbReference type="EMBL" id="ML978223">
    <property type="protein sequence ID" value="KAF2027700.1"/>
    <property type="molecule type" value="Genomic_DNA"/>
</dbReference>
<keyword evidence="2" id="KW-1185">Reference proteome</keyword>
<comment type="caution">
    <text evidence="1">The sequence shown here is derived from an EMBL/GenBank/DDBJ whole genome shotgun (WGS) entry which is preliminary data.</text>
</comment>
<name>A0A9P4H4X3_9PLEO</name>
<dbReference type="Proteomes" id="UP000799777">
    <property type="component" value="Unassembled WGS sequence"/>
</dbReference>
<protein>
    <submittedName>
        <fullName evidence="1">Uncharacterized protein</fullName>
    </submittedName>
</protein>
<organism evidence="1 2">
    <name type="scientific">Setomelanomma holmii</name>
    <dbReference type="NCBI Taxonomy" id="210430"/>
    <lineage>
        <taxon>Eukaryota</taxon>
        <taxon>Fungi</taxon>
        <taxon>Dikarya</taxon>
        <taxon>Ascomycota</taxon>
        <taxon>Pezizomycotina</taxon>
        <taxon>Dothideomycetes</taxon>
        <taxon>Pleosporomycetidae</taxon>
        <taxon>Pleosporales</taxon>
        <taxon>Pleosporineae</taxon>
        <taxon>Phaeosphaeriaceae</taxon>
        <taxon>Setomelanomma</taxon>
    </lineage>
</organism>
<evidence type="ECO:0000313" key="2">
    <source>
        <dbReference type="Proteomes" id="UP000799777"/>
    </source>
</evidence>
<reference evidence="1" key="1">
    <citation type="journal article" date="2020" name="Stud. Mycol.">
        <title>101 Dothideomycetes genomes: a test case for predicting lifestyles and emergence of pathogens.</title>
        <authorList>
            <person name="Haridas S."/>
            <person name="Albert R."/>
            <person name="Binder M."/>
            <person name="Bloem J."/>
            <person name="Labutti K."/>
            <person name="Salamov A."/>
            <person name="Andreopoulos B."/>
            <person name="Baker S."/>
            <person name="Barry K."/>
            <person name="Bills G."/>
            <person name="Bluhm B."/>
            <person name="Cannon C."/>
            <person name="Castanera R."/>
            <person name="Culley D."/>
            <person name="Daum C."/>
            <person name="Ezra D."/>
            <person name="Gonzalez J."/>
            <person name="Henrissat B."/>
            <person name="Kuo A."/>
            <person name="Liang C."/>
            <person name="Lipzen A."/>
            <person name="Lutzoni F."/>
            <person name="Magnuson J."/>
            <person name="Mondo S."/>
            <person name="Nolan M."/>
            <person name="Ohm R."/>
            <person name="Pangilinan J."/>
            <person name="Park H.-J."/>
            <person name="Ramirez L."/>
            <person name="Alfaro M."/>
            <person name="Sun H."/>
            <person name="Tritt A."/>
            <person name="Yoshinaga Y."/>
            <person name="Zwiers L.-H."/>
            <person name="Turgeon B."/>
            <person name="Goodwin S."/>
            <person name="Spatafora J."/>
            <person name="Crous P."/>
            <person name="Grigoriev I."/>
        </authorList>
    </citation>
    <scope>NUCLEOTIDE SEQUENCE</scope>
    <source>
        <strain evidence="1">CBS 110217</strain>
    </source>
</reference>
<gene>
    <name evidence="1" type="ORF">EK21DRAFT_71479</name>
</gene>
<evidence type="ECO:0000313" key="1">
    <source>
        <dbReference type="EMBL" id="KAF2027700.1"/>
    </source>
</evidence>
<proteinExistence type="predicted"/>
<sequence>MSISTALRDPDVECWIYTLTPARPITHLSHLRQIVACQELFFCVSGFFNMCDLPASIEEIGVVDTTFALHRWAEAILDMQAAYPKLRCITI</sequence>
<accession>A0A9P4H4X3</accession>